<evidence type="ECO:0008006" key="3">
    <source>
        <dbReference type="Google" id="ProtNLM"/>
    </source>
</evidence>
<organism evidence="1 2">
    <name type="scientific">Adineta steineri</name>
    <dbReference type="NCBI Taxonomy" id="433720"/>
    <lineage>
        <taxon>Eukaryota</taxon>
        <taxon>Metazoa</taxon>
        <taxon>Spiralia</taxon>
        <taxon>Gnathifera</taxon>
        <taxon>Rotifera</taxon>
        <taxon>Eurotatoria</taxon>
        <taxon>Bdelloidea</taxon>
        <taxon>Adinetida</taxon>
        <taxon>Adinetidae</taxon>
        <taxon>Adineta</taxon>
    </lineage>
</organism>
<feature type="non-terminal residue" evidence="1">
    <location>
        <position position="1"/>
    </location>
</feature>
<name>A0A815UFM9_9BILA</name>
<evidence type="ECO:0000313" key="1">
    <source>
        <dbReference type="EMBL" id="CAF1519193.1"/>
    </source>
</evidence>
<dbReference type="PANTHER" id="PTHR47501">
    <property type="entry name" value="TRANSPOSASE-RELATED"/>
    <property type="match status" value="1"/>
</dbReference>
<comment type="caution">
    <text evidence="1">The sequence shown here is derived from an EMBL/GenBank/DDBJ whole genome shotgun (WGS) entry which is preliminary data.</text>
</comment>
<accession>A0A815UFM9</accession>
<gene>
    <name evidence="1" type="ORF">IZO911_LOCUS45797</name>
</gene>
<dbReference type="InterPro" id="IPR012337">
    <property type="entry name" value="RNaseH-like_sf"/>
</dbReference>
<dbReference type="AlphaFoldDB" id="A0A815UFM9"/>
<dbReference type="Proteomes" id="UP000663860">
    <property type="component" value="Unassembled WGS sequence"/>
</dbReference>
<evidence type="ECO:0000313" key="2">
    <source>
        <dbReference type="Proteomes" id="UP000663860"/>
    </source>
</evidence>
<protein>
    <recommendedName>
        <fullName evidence="3">Transposase</fullName>
    </recommendedName>
</protein>
<dbReference type="EMBL" id="CAJNOE010005453">
    <property type="protein sequence ID" value="CAF1519193.1"/>
    <property type="molecule type" value="Genomic_DNA"/>
</dbReference>
<proteinExistence type="predicted"/>
<reference evidence="1" key="1">
    <citation type="submission" date="2021-02" db="EMBL/GenBank/DDBJ databases">
        <authorList>
            <person name="Nowell W R."/>
        </authorList>
    </citation>
    <scope>NUCLEOTIDE SEQUENCE</scope>
</reference>
<dbReference type="SUPFAM" id="SSF53098">
    <property type="entry name" value="Ribonuclease H-like"/>
    <property type="match status" value="1"/>
</dbReference>
<feature type="non-terminal residue" evidence="1">
    <location>
        <position position="134"/>
    </location>
</feature>
<sequence length="134" mass="15565">FCDDLKSYLLSFSPLKGHHTADVLLAEFEKVINYYHIEKKLVRLITDNASNNLKAFNHILLPGFESYFENDVYDNEDYDLTQHENDDCEEISDDNSDDQLQLVPLDEEIIQCVSENLELLRLPCFAHTLQLVVN</sequence>